<reference evidence="1 2" key="1">
    <citation type="submission" date="2018-06" db="EMBL/GenBank/DDBJ databases">
        <authorList>
            <consortium name="Pathogen Informatics"/>
            <person name="Doyle S."/>
        </authorList>
    </citation>
    <scope>NUCLEOTIDE SEQUENCE [LARGE SCALE GENOMIC DNA]</scope>
    <source>
        <strain evidence="1 2">NCTC12195</strain>
    </source>
</reference>
<organism evidence="1 2">
    <name type="scientific">Staphylococcus gallinarum</name>
    <dbReference type="NCBI Taxonomy" id="1293"/>
    <lineage>
        <taxon>Bacteria</taxon>
        <taxon>Bacillati</taxon>
        <taxon>Bacillota</taxon>
        <taxon>Bacilli</taxon>
        <taxon>Bacillales</taxon>
        <taxon>Staphylococcaceae</taxon>
        <taxon>Staphylococcus</taxon>
    </lineage>
</organism>
<accession>A0A380FLR9</accession>
<gene>
    <name evidence="1" type="ORF">NCTC12195_03801</name>
</gene>
<dbReference type="AlphaFoldDB" id="A0A380FLR9"/>
<keyword evidence="1" id="KW-0808">Transferase</keyword>
<dbReference type="Proteomes" id="UP000255277">
    <property type="component" value="Unassembled WGS sequence"/>
</dbReference>
<dbReference type="EMBL" id="UHDK01000001">
    <property type="protein sequence ID" value="SUM34286.1"/>
    <property type="molecule type" value="Genomic_DNA"/>
</dbReference>
<proteinExistence type="predicted"/>
<evidence type="ECO:0000313" key="1">
    <source>
        <dbReference type="EMBL" id="SUM34286.1"/>
    </source>
</evidence>
<dbReference type="GO" id="GO:0016740">
    <property type="term" value="F:transferase activity"/>
    <property type="evidence" value="ECO:0007669"/>
    <property type="project" value="UniProtKB-KW"/>
</dbReference>
<protein>
    <submittedName>
        <fullName evidence="1">Acetyltransferase</fullName>
    </submittedName>
</protein>
<name>A0A380FLR9_STAGA</name>
<sequence length="29" mass="3651">MFTKEQFEDITVQVYEDKYKEALYDFELK</sequence>
<evidence type="ECO:0000313" key="2">
    <source>
        <dbReference type="Proteomes" id="UP000255277"/>
    </source>
</evidence>